<evidence type="ECO:0000256" key="1">
    <source>
        <dbReference type="ARBA" id="ARBA00001933"/>
    </source>
</evidence>
<dbReference type="AlphaFoldDB" id="A0A381PLU1"/>
<dbReference type="PANTHER" id="PTHR11986:SF58">
    <property type="entry name" value="LEUCINE_METHIONINE RACEMASE"/>
    <property type="match status" value="1"/>
</dbReference>
<dbReference type="InterPro" id="IPR015422">
    <property type="entry name" value="PyrdxlP-dep_Trfase_small"/>
</dbReference>
<comment type="similarity">
    <text evidence="2">Belongs to the class-III pyridoxal-phosphate-dependent aminotransferase family.</text>
</comment>
<name>A0A381PLU1_9ZZZZ</name>
<dbReference type="Pfam" id="PF00202">
    <property type="entry name" value="Aminotran_3"/>
    <property type="match status" value="1"/>
</dbReference>
<organism evidence="4">
    <name type="scientific">marine metagenome</name>
    <dbReference type="NCBI Taxonomy" id="408172"/>
    <lineage>
        <taxon>unclassified sequences</taxon>
        <taxon>metagenomes</taxon>
        <taxon>ecological metagenomes</taxon>
    </lineage>
</organism>
<dbReference type="InterPro" id="IPR049704">
    <property type="entry name" value="Aminotrans_3_PPA_site"/>
</dbReference>
<dbReference type="GO" id="GO:0042802">
    <property type="term" value="F:identical protein binding"/>
    <property type="evidence" value="ECO:0007669"/>
    <property type="project" value="TreeGrafter"/>
</dbReference>
<evidence type="ECO:0008006" key="5">
    <source>
        <dbReference type="Google" id="ProtNLM"/>
    </source>
</evidence>
<dbReference type="EMBL" id="UINC01001000">
    <property type="protein sequence ID" value="SUZ67019.1"/>
    <property type="molecule type" value="Genomic_DNA"/>
</dbReference>
<evidence type="ECO:0000313" key="4">
    <source>
        <dbReference type="EMBL" id="SUZ67019.1"/>
    </source>
</evidence>
<dbReference type="SUPFAM" id="SSF53383">
    <property type="entry name" value="PLP-dependent transferases"/>
    <property type="match status" value="1"/>
</dbReference>
<protein>
    <recommendedName>
        <fullName evidence="5">Aspartate aminotransferase family protein</fullName>
    </recommendedName>
</protein>
<sequence>MKNDLRKAKAQSLLQSGKRLFRNGLRYETLAQQSDAKGFERPTQIIISKAEGDYVWDLEDNCYIDFQNGWATNPLGNCHPEIIQAVHEAHKRYGYHWEHPLRFELAEKLAEIMPEQQLPRFSFEVSGTEAAESAVHLALCYKKRRHIISFTSSFHGEGLGTKMISAYSSDNNLYMEAWGGGAIKAPYPYSENIPAGMSQQQYLEYCLWYLESHIPDFIAPAENIAGILIEPGLAEGGNWIPPSEFIQGIRRICDKHDWLMIADEVLTGLGRTGRMWSIENYNVVPDILIVGKNLSGGIEPCAGVAARDEILGDNPHASGGSTFAGTPGGCAAGLKTLEIYQRDNILGLAQHLAELADERMGDWAEKYSIVSEVRSLGLLMGISIIDPSYSNMSQKQTTGAELANSYVARSIRNEMLKNGVWAICDMEPTVRMYPALNMDERVLLEGLDITEDAIATIEKKGNTVGDYPALPTGVVGF</sequence>
<dbReference type="GO" id="GO:0030170">
    <property type="term" value="F:pyridoxal phosphate binding"/>
    <property type="evidence" value="ECO:0007669"/>
    <property type="project" value="InterPro"/>
</dbReference>
<dbReference type="CDD" id="cd00610">
    <property type="entry name" value="OAT_like"/>
    <property type="match status" value="1"/>
</dbReference>
<dbReference type="GO" id="GO:0008483">
    <property type="term" value="F:transaminase activity"/>
    <property type="evidence" value="ECO:0007669"/>
    <property type="project" value="InterPro"/>
</dbReference>
<dbReference type="Gene3D" id="3.40.640.10">
    <property type="entry name" value="Type I PLP-dependent aspartate aminotransferase-like (Major domain)"/>
    <property type="match status" value="1"/>
</dbReference>
<evidence type="ECO:0000256" key="3">
    <source>
        <dbReference type="ARBA" id="ARBA00022898"/>
    </source>
</evidence>
<reference evidence="4" key="1">
    <citation type="submission" date="2018-05" db="EMBL/GenBank/DDBJ databases">
        <authorList>
            <person name="Lanie J.A."/>
            <person name="Ng W.-L."/>
            <person name="Kazmierczak K.M."/>
            <person name="Andrzejewski T.M."/>
            <person name="Davidsen T.M."/>
            <person name="Wayne K.J."/>
            <person name="Tettelin H."/>
            <person name="Glass J.I."/>
            <person name="Rusch D."/>
            <person name="Podicherti R."/>
            <person name="Tsui H.-C.T."/>
            <person name="Winkler M.E."/>
        </authorList>
    </citation>
    <scope>NUCLEOTIDE SEQUENCE</scope>
</reference>
<proteinExistence type="inferred from homology"/>
<dbReference type="Gene3D" id="3.90.1150.10">
    <property type="entry name" value="Aspartate Aminotransferase, domain 1"/>
    <property type="match status" value="1"/>
</dbReference>
<keyword evidence="3" id="KW-0663">Pyridoxal phosphate</keyword>
<dbReference type="InterPro" id="IPR005814">
    <property type="entry name" value="Aminotrans_3"/>
</dbReference>
<dbReference type="InterPro" id="IPR015421">
    <property type="entry name" value="PyrdxlP-dep_Trfase_major"/>
</dbReference>
<dbReference type="PANTHER" id="PTHR11986">
    <property type="entry name" value="AMINOTRANSFERASE CLASS III"/>
    <property type="match status" value="1"/>
</dbReference>
<dbReference type="InterPro" id="IPR015424">
    <property type="entry name" value="PyrdxlP-dep_Trfase"/>
</dbReference>
<evidence type="ECO:0000256" key="2">
    <source>
        <dbReference type="ARBA" id="ARBA00008954"/>
    </source>
</evidence>
<dbReference type="InterPro" id="IPR050103">
    <property type="entry name" value="Class-III_PLP-dep_AT"/>
</dbReference>
<gene>
    <name evidence="4" type="ORF">METZ01_LOCUS19873</name>
</gene>
<dbReference type="PROSITE" id="PS00600">
    <property type="entry name" value="AA_TRANSFER_CLASS_3"/>
    <property type="match status" value="1"/>
</dbReference>
<comment type="cofactor">
    <cofactor evidence="1">
        <name>pyridoxal 5'-phosphate</name>
        <dbReference type="ChEBI" id="CHEBI:597326"/>
    </cofactor>
</comment>
<accession>A0A381PLU1</accession>